<organism evidence="1 2">
    <name type="scientific">Hypoxylon rubiginosum</name>
    <dbReference type="NCBI Taxonomy" id="110542"/>
    <lineage>
        <taxon>Eukaryota</taxon>
        <taxon>Fungi</taxon>
        <taxon>Dikarya</taxon>
        <taxon>Ascomycota</taxon>
        <taxon>Pezizomycotina</taxon>
        <taxon>Sordariomycetes</taxon>
        <taxon>Xylariomycetidae</taxon>
        <taxon>Xylariales</taxon>
        <taxon>Hypoxylaceae</taxon>
        <taxon>Hypoxylon</taxon>
    </lineage>
</organism>
<keyword evidence="2" id="KW-1185">Reference proteome</keyword>
<evidence type="ECO:0000313" key="1">
    <source>
        <dbReference type="EMBL" id="KAI4868521.1"/>
    </source>
</evidence>
<proteinExistence type="predicted"/>
<sequence>MTRCELFTLFMWSVGLIGGGQGGPGGTNGGSIKSIACGYEQWRRRGVALMRKRALTCCSYCSSAKFLWDGREQEDGKRPIIITIIILLRLGLIYVHC</sequence>
<protein>
    <submittedName>
        <fullName evidence="1">Uncharacterized protein</fullName>
    </submittedName>
</protein>
<evidence type="ECO:0000313" key="2">
    <source>
        <dbReference type="Proteomes" id="UP001497700"/>
    </source>
</evidence>
<name>A0ACB9Z9L2_9PEZI</name>
<accession>A0ACB9Z9L2</accession>
<reference evidence="1 2" key="1">
    <citation type="journal article" date="2022" name="New Phytol.">
        <title>Ecological generalism drives hyperdiversity of secondary metabolite gene clusters in xylarialean endophytes.</title>
        <authorList>
            <person name="Franco M.E.E."/>
            <person name="Wisecaver J.H."/>
            <person name="Arnold A.E."/>
            <person name="Ju Y.M."/>
            <person name="Slot J.C."/>
            <person name="Ahrendt S."/>
            <person name="Moore L.P."/>
            <person name="Eastman K.E."/>
            <person name="Scott K."/>
            <person name="Konkel Z."/>
            <person name="Mondo S.J."/>
            <person name="Kuo A."/>
            <person name="Hayes R.D."/>
            <person name="Haridas S."/>
            <person name="Andreopoulos B."/>
            <person name="Riley R."/>
            <person name="LaButti K."/>
            <person name="Pangilinan J."/>
            <person name="Lipzen A."/>
            <person name="Amirebrahimi M."/>
            <person name="Yan J."/>
            <person name="Adam C."/>
            <person name="Keymanesh K."/>
            <person name="Ng V."/>
            <person name="Louie K."/>
            <person name="Northen T."/>
            <person name="Drula E."/>
            <person name="Henrissat B."/>
            <person name="Hsieh H.M."/>
            <person name="Youens-Clark K."/>
            <person name="Lutzoni F."/>
            <person name="Miadlikowska J."/>
            <person name="Eastwood D.C."/>
            <person name="Hamelin R.C."/>
            <person name="Grigoriev I.V."/>
            <person name="U'Ren J.M."/>
        </authorList>
    </citation>
    <scope>NUCLEOTIDE SEQUENCE [LARGE SCALE GENOMIC DNA]</scope>
    <source>
        <strain evidence="1 2">CBS 119005</strain>
    </source>
</reference>
<dbReference type="Proteomes" id="UP001497700">
    <property type="component" value="Unassembled WGS sequence"/>
</dbReference>
<gene>
    <name evidence="1" type="ORF">F4820DRAFT_409572</name>
</gene>
<comment type="caution">
    <text evidence="1">The sequence shown here is derived from an EMBL/GenBank/DDBJ whole genome shotgun (WGS) entry which is preliminary data.</text>
</comment>
<dbReference type="EMBL" id="MU393437">
    <property type="protein sequence ID" value="KAI4868521.1"/>
    <property type="molecule type" value="Genomic_DNA"/>
</dbReference>